<keyword evidence="2 3" id="KW-0378">Hydrolase</keyword>
<dbReference type="Pfam" id="PF02113">
    <property type="entry name" value="Peptidase_S13"/>
    <property type="match status" value="1"/>
</dbReference>
<dbReference type="EMBL" id="DSIY01000086">
    <property type="protein sequence ID" value="HEG90547.1"/>
    <property type="molecule type" value="Genomic_DNA"/>
</dbReference>
<dbReference type="SUPFAM" id="SSF56601">
    <property type="entry name" value="beta-lactamase/transpeptidase-like"/>
    <property type="match status" value="1"/>
</dbReference>
<dbReference type="NCBIfam" id="TIGR00666">
    <property type="entry name" value="PBP4"/>
    <property type="match status" value="1"/>
</dbReference>
<keyword evidence="3" id="KW-0645">Protease</keyword>
<dbReference type="Gene3D" id="3.40.710.10">
    <property type="entry name" value="DD-peptidase/beta-lactamase superfamily"/>
    <property type="match status" value="2"/>
</dbReference>
<accession>A0A831T7H2</accession>
<keyword evidence="3" id="KW-0121">Carboxypeptidase</keyword>
<dbReference type="GO" id="GO:0009002">
    <property type="term" value="F:serine-type D-Ala-D-Ala carboxypeptidase activity"/>
    <property type="evidence" value="ECO:0007669"/>
    <property type="project" value="UniProtKB-EC"/>
</dbReference>
<reference evidence="3" key="1">
    <citation type="journal article" date="2020" name="mSystems">
        <title>Genome- and Community-Level Interaction Insights into Carbon Utilization and Element Cycling Functions of Hydrothermarchaeota in Hydrothermal Sediment.</title>
        <authorList>
            <person name="Zhou Z."/>
            <person name="Liu Y."/>
            <person name="Xu W."/>
            <person name="Pan J."/>
            <person name="Luo Z.H."/>
            <person name="Li M."/>
        </authorList>
    </citation>
    <scope>NUCLEOTIDE SEQUENCE [LARGE SCALE GENOMIC DNA]</scope>
    <source>
        <strain evidence="3">SpSt-210</strain>
    </source>
</reference>
<comment type="caution">
    <text evidence="3">The sequence shown here is derived from an EMBL/GenBank/DDBJ whole genome shotgun (WGS) entry which is preliminary data.</text>
</comment>
<dbReference type="PANTHER" id="PTHR30023:SF0">
    <property type="entry name" value="PENICILLIN-SENSITIVE CARBOXYPEPTIDASE A"/>
    <property type="match status" value="1"/>
</dbReference>
<dbReference type="PRINTS" id="PR00922">
    <property type="entry name" value="DADACBPTASE3"/>
</dbReference>
<dbReference type="InterPro" id="IPR000667">
    <property type="entry name" value="Peptidase_S13"/>
</dbReference>
<evidence type="ECO:0000256" key="1">
    <source>
        <dbReference type="ARBA" id="ARBA00006096"/>
    </source>
</evidence>
<dbReference type="GO" id="GO:0006508">
    <property type="term" value="P:proteolysis"/>
    <property type="evidence" value="ECO:0007669"/>
    <property type="project" value="InterPro"/>
</dbReference>
<dbReference type="Gene3D" id="3.50.80.20">
    <property type="entry name" value="D-Ala-D-Ala carboxypeptidase C, peptidase S13"/>
    <property type="match status" value="1"/>
</dbReference>
<sequence length="535" mass="57387">MVRAVPEACWGSVEEDGMAISERDRLVLPLLLAIMLLVMPGTAMAAPGEFDLERGAWQSTRVDPAQEGDALSERLDRIFRSSRLAGAQIGVTVRDAETGEVLYARGDEARLVPGSTQKLLVAAAALETLGPDYRFQTTVLTDGEQRGEILAGDLYLKGTGDPTMLPRRYEELAAVLAGHGIRSVEGKLIADDTWFDDERLHPDWSWTDVSSSNAVEISALTVAPGQDLDIGTVIVEVRPGAEPGAPVDVALVPQTDYVTVENRAITTPGGTEESIAVERRRGTNVIVVSGRLPQDSDGTAEWVAVREPTGYAAAIFRDALARQGIAVQGETSFGTTPAGARVLAQLESPRLADIVIPFLKLGNNGIAEILVKTMGRERRGEGSWEAGLEIVEQYLASVGVNVATLRLRDGSGVSRLNLQTAGELTWLLFAVQREDWFPAFYEALPVAGPPDRMEGGTLSTRLRFTAAQGNLRAMSGTAPGVSTLSGYVTSEGGQRLVFTLLINNYMGEPPKSVEDAVAVALAEFRPSPGTRSRHR</sequence>
<dbReference type="EC" id="3.4.16.4" evidence="3"/>
<proteinExistence type="inferred from homology"/>
<name>A0A831T7H2_9BACT</name>
<evidence type="ECO:0000256" key="2">
    <source>
        <dbReference type="ARBA" id="ARBA00022801"/>
    </source>
</evidence>
<organism evidence="3">
    <name type="scientific">Thermorudis peleae</name>
    <dbReference type="NCBI Taxonomy" id="1382356"/>
    <lineage>
        <taxon>Bacteria</taxon>
        <taxon>Pseudomonadati</taxon>
        <taxon>Thermomicrobiota</taxon>
        <taxon>Thermomicrobia</taxon>
        <taxon>Thermomicrobia incertae sedis</taxon>
        <taxon>Thermorudis</taxon>
    </lineage>
</organism>
<dbReference type="GO" id="GO:0000270">
    <property type="term" value="P:peptidoglycan metabolic process"/>
    <property type="evidence" value="ECO:0007669"/>
    <property type="project" value="TreeGrafter"/>
</dbReference>
<evidence type="ECO:0000313" key="3">
    <source>
        <dbReference type="EMBL" id="HEG90547.1"/>
    </source>
</evidence>
<dbReference type="AlphaFoldDB" id="A0A831T7H2"/>
<dbReference type="PANTHER" id="PTHR30023">
    <property type="entry name" value="D-ALANYL-D-ALANINE CARBOXYPEPTIDASE"/>
    <property type="match status" value="1"/>
</dbReference>
<comment type="similarity">
    <text evidence="1">Belongs to the peptidase S13 family.</text>
</comment>
<protein>
    <submittedName>
        <fullName evidence="3">D-alanyl-D-alanine carboxypeptidase/D-alanyl-D-alanine-endopeptidase</fullName>
        <ecNumber evidence="3">3.4.16.4</ecNumber>
    </submittedName>
</protein>
<dbReference type="InterPro" id="IPR012338">
    <property type="entry name" value="Beta-lactam/transpept-like"/>
</dbReference>
<gene>
    <name evidence="3" type="primary">dacB</name>
    <name evidence="3" type="ORF">ENP34_03770</name>
</gene>